<keyword evidence="3" id="KW-0479">Metal-binding</keyword>
<reference evidence="5 6" key="1">
    <citation type="submission" date="2019-07" db="EMBL/GenBank/DDBJ databases">
        <title>New species of Amycolatopsis and Streptomyces.</title>
        <authorList>
            <person name="Duangmal K."/>
            <person name="Teo W.F.A."/>
            <person name="Lipun K."/>
        </authorList>
    </citation>
    <scope>NUCLEOTIDE SEQUENCE [LARGE SCALE GENOMIC DNA]</scope>
    <source>
        <strain evidence="5 6">JCM 30562</strain>
    </source>
</reference>
<comment type="cofactor">
    <cofactor evidence="3">
        <name>Zn(2+)</name>
        <dbReference type="ChEBI" id="CHEBI:29105"/>
    </cofactor>
    <text evidence="3">Binds 1 divalent metal cation per subunit.</text>
</comment>
<feature type="binding site" evidence="3">
    <location>
        <position position="212"/>
    </location>
    <ligand>
        <name>a divalent metal cation</name>
        <dbReference type="ChEBI" id="CHEBI:60240"/>
    </ligand>
</feature>
<dbReference type="OrthoDB" id="2633250at2"/>
<dbReference type="InterPro" id="IPR011042">
    <property type="entry name" value="6-blade_b-propeller_TolB-like"/>
</dbReference>
<feature type="binding site" evidence="3">
    <location>
        <position position="162"/>
    </location>
    <ligand>
        <name>a divalent metal cation</name>
        <dbReference type="ChEBI" id="CHEBI:60240"/>
    </ligand>
</feature>
<gene>
    <name evidence="5" type="ORF">FNH06_02580</name>
</gene>
<dbReference type="PANTHER" id="PTHR10907:SF47">
    <property type="entry name" value="REGUCALCIN"/>
    <property type="match status" value="1"/>
</dbReference>
<feature type="binding site" evidence="3">
    <location>
        <position position="118"/>
    </location>
    <ligand>
        <name>substrate</name>
    </ligand>
</feature>
<dbReference type="PRINTS" id="PR01790">
    <property type="entry name" value="SMP30FAMILY"/>
</dbReference>
<keyword evidence="3" id="KW-0862">Zinc</keyword>
<evidence type="ECO:0000313" key="5">
    <source>
        <dbReference type="EMBL" id="TVT25702.1"/>
    </source>
</evidence>
<dbReference type="SUPFAM" id="SSF63829">
    <property type="entry name" value="Calcium-dependent phosphotriesterase"/>
    <property type="match status" value="1"/>
</dbReference>
<dbReference type="GO" id="GO:0004341">
    <property type="term" value="F:gluconolactonase activity"/>
    <property type="evidence" value="ECO:0007669"/>
    <property type="project" value="TreeGrafter"/>
</dbReference>
<dbReference type="InterPro" id="IPR005511">
    <property type="entry name" value="SMP-30"/>
</dbReference>
<evidence type="ECO:0000256" key="1">
    <source>
        <dbReference type="ARBA" id="ARBA00008853"/>
    </source>
</evidence>
<dbReference type="Pfam" id="PF08450">
    <property type="entry name" value="SGL"/>
    <property type="match status" value="1"/>
</dbReference>
<dbReference type="GO" id="GO:0005509">
    <property type="term" value="F:calcium ion binding"/>
    <property type="evidence" value="ECO:0007669"/>
    <property type="project" value="TreeGrafter"/>
</dbReference>
<dbReference type="EMBL" id="VJZA01000002">
    <property type="protein sequence ID" value="TVT25702.1"/>
    <property type="molecule type" value="Genomic_DNA"/>
</dbReference>
<dbReference type="GO" id="GO:0019853">
    <property type="term" value="P:L-ascorbic acid biosynthetic process"/>
    <property type="evidence" value="ECO:0007669"/>
    <property type="project" value="TreeGrafter"/>
</dbReference>
<proteinExistence type="inferred from homology"/>
<dbReference type="PANTHER" id="PTHR10907">
    <property type="entry name" value="REGUCALCIN"/>
    <property type="match status" value="1"/>
</dbReference>
<dbReference type="AlphaFoldDB" id="A0A558AN60"/>
<organism evidence="5 6">
    <name type="scientific">Amycolatopsis acidiphila</name>
    <dbReference type="NCBI Taxonomy" id="715473"/>
    <lineage>
        <taxon>Bacteria</taxon>
        <taxon>Bacillati</taxon>
        <taxon>Actinomycetota</taxon>
        <taxon>Actinomycetes</taxon>
        <taxon>Pseudonocardiales</taxon>
        <taxon>Pseudonocardiaceae</taxon>
        <taxon>Amycolatopsis</taxon>
    </lineage>
</organism>
<evidence type="ECO:0000256" key="3">
    <source>
        <dbReference type="PIRSR" id="PIRSR605511-2"/>
    </source>
</evidence>
<comment type="caution">
    <text evidence="5">The sequence shown here is derived from an EMBL/GenBank/DDBJ whole genome shotgun (WGS) entry which is preliminary data.</text>
</comment>
<sequence length="302" mass="31546">MISLRKPTRVVTLAGPSPCEVVIEASPVSTAKAELGESPLWAEGVGLRWLDVAGQRLHTLDPDGTHSCVGLSTRVTAVELGPGAELLAVTTNGFGWLDAESGRVEQFADVVAAPVSMNDGGIDAKGRCWAGSAVRDGSRRGALYRLDGNGVTTHLEKLAMSNGIDWSPAGDELYHVDSTAGTVTAWEFHLDSGELDMPRLVRRLPDGPCLPDGLTVDESGDIWLAVWGSGQVWCIDPETGETTAVVRVPATCPTSCAFGGPNLSTLYITTADTDGTGGLLYAAPVPARGLLPHRFSGGVPCA</sequence>
<feature type="domain" description="SMP-30/Gluconolactonase/LRE-like region" evidence="4">
    <location>
        <begin position="35"/>
        <end position="271"/>
    </location>
</feature>
<comment type="similarity">
    <text evidence="1">Belongs to the SMP-30/CGR1 family.</text>
</comment>
<dbReference type="Gene3D" id="2.120.10.30">
    <property type="entry name" value="TolB, C-terminal domain"/>
    <property type="match status" value="1"/>
</dbReference>
<dbReference type="InterPro" id="IPR013658">
    <property type="entry name" value="SGL"/>
</dbReference>
<feature type="binding site" evidence="3">
    <location>
        <position position="136"/>
    </location>
    <ligand>
        <name>substrate</name>
    </ligand>
</feature>
<dbReference type="Proteomes" id="UP000318578">
    <property type="component" value="Unassembled WGS sequence"/>
</dbReference>
<evidence type="ECO:0000256" key="2">
    <source>
        <dbReference type="PIRSR" id="PIRSR605511-1"/>
    </source>
</evidence>
<accession>A0A558AN60</accession>
<evidence type="ECO:0000313" key="6">
    <source>
        <dbReference type="Proteomes" id="UP000318578"/>
    </source>
</evidence>
<evidence type="ECO:0000259" key="4">
    <source>
        <dbReference type="Pfam" id="PF08450"/>
    </source>
</evidence>
<name>A0A558AN60_9PSEU</name>
<feature type="binding site" evidence="3">
    <location>
        <position position="37"/>
    </location>
    <ligand>
        <name>a divalent metal cation</name>
        <dbReference type="ChEBI" id="CHEBI:60240"/>
    </ligand>
</feature>
<feature type="active site" description="Proton donor/acceptor" evidence="2">
    <location>
        <position position="212"/>
    </location>
</feature>
<keyword evidence="6" id="KW-1185">Reference proteome</keyword>
<protein>
    <submittedName>
        <fullName evidence="5">SMP-30/gluconolactonase/LRE family protein</fullName>
    </submittedName>
</protein>